<dbReference type="CDD" id="cd00180">
    <property type="entry name" value="PKc"/>
    <property type="match status" value="1"/>
</dbReference>
<dbReference type="Pfam" id="PF00069">
    <property type="entry name" value="Pkinase"/>
    <property type="match status" value="1"/>
</dbReference>
<dbReference type="SMART" id="SM00220">
    <property type="entry name" value="S_TKc"/>
    <property type="match status" value="1"/>
</dbReference>
<feature type="region of interest" description="Disordered" evidence="1">
    <location>
        <begin position="504"/>
        <end position="527"/>
    </location>
</feature>
<dbReference type="Gene3D" id="1.10.510.10">
    <property type="entry name" value="Transferase(Phosphotransferase) domain 1"/>
    <property type="match status" value="1"/>
</dbReference>
<feature type="compositionally biased region" description="Polar residues" evidence="1">
    <location>
        <begin position="727"/>
        <end position="737"/>
    </location>
</feature>
<organism evidence="3 4">
    <name type="scientific">Sclerotinia nivalis</name>
    <dbReference type="NCBI Taxonomy" id="352851"/>
    <lineage>
        <taxon>Eukaryota</taxon>
        <taxon>Fungi</taxon>
        <taxon>Dikarya</taxon>
        <taxon>Ascomycota</taxon>
        <taxon>Pezizomycotina</taxon>
        <taxon>Leotiomycetes</taxon>
        <taxon>Helotiales</taxon>
        <taxon>Sclerotiniaceae</taxon>
        <taxon>Sclerotinia</taxon>
    </lineage>
</organism>
<evidence type="ECO:0000313" key="4">
    <source>
        <dbReference type="Proteomes" id="UP001152300"/>
    </source>
</evidence>
<dbReference type="InterPro" id="IPR000719">
    <property type="entry name" value="Prot_kinase_dom"/>
</dbReference>
<dbReference type="OrthoDB" id="1046782at2759"/>
<sequence length="737" mass="84468">MVLFNCFKNINIRLRKHVHSQPNTTEVATKGQLPIRFGRIETVSDIEGNSGVTITGAWSTSNSERPIISCDEPTQRTPQEFIEEPISIENIEQQWYGRIIPKISEPATTGYETDPALNAESLYRRKSDASTIPLSGSDATVLKNQLRDARLECHGSPHTFIIPICDQEILIKTETILRDIQYQYSDQSVALAAAKNAIKNANHLYAVLAYLKRGCEIFHFLQEGLSNSDLPFHRPPQQHGEKNHILVTKHGKHIKTFETWEAKKLENFYRYQWWMIAPVFRYNEHYYFEKEVVLPFLPFEPKEQEGDIPQSGSYGEVYPIRLHPSHHYFWSESSDCKDNGRLLAVKRLFSTDKAGFDKEVEMLKILGSKRHPHPHLIRLLGTFEKESHYHLIFPFASANLRKYWEDHDPNFDRTTVLWSLKQMAGIANALKQLHNFQATVSSLNGEESSEFTGQPLRVERGEPKYGRHGDLKPENLLWFEKGPGIDDENGILQIADFGKGKFHGMESKSRVRPSEAQASPTYEPPELRLSKPVSRAYDIWSLGGIYLEFITWLLLGPYGIGDFSNGRGKSNSIGVNDDTFFSIVREPSQEPDAEVRDSVLEWVAKLREHERCSKAIHELLDLTMEELLVADPQDRGDARKIDARFQNIRKKAEEDTDYLLSPRPRRRAPTVEPAHFDTDLPPSRPMSKTDGKRVSFSPEQSIVPPILEVQWRNESPHSLHSPHWRTAPQSYGTWKSA</sequence>
<proteinExistence type="predicted"/>
<dbReference type="GO" id="GO:0004674">
    <property type="term" value="F:protein serine/threonine kinase activity"/>
    <property type="evidence" value="ECO:0007669"/>
    <property type="project" value="TreeGrafter"/>
</dbReference>
<name>A0A9X0AQW8_9HELO</name>
<dbReference type="PANTHER" id="PTHR24359:SF1">
    <property type="entry name" value="INHIBITOR OF NUCLEAR FACTOR KAPPA-B KINASE EPSILON SUBUNIT HOMOLOG 1-RELATED"/>
    <property type="match status" value="1"/>
</dbReference>
<reference evidence="3" key="1">
    <citation type="submission" date="2022-11" db="EMBL/GenBank/DDBJ databases">
        <title>Genome Resource of Sclerotinia nivalis Strain SnTB1, a Plant Pathogen Isolated from American Ginseng.</title>
        <authorList>
            <person name="Fan S."/>
        </authorList>
    </citation>
    <scope>NUCLEOTIDE SEQUENCE</scope>
    <source>
        <strain evidence="3">SnTB1</strain>
    </source>
</reference>
<dbReference type="SUPFAM" id="SSF56112">
    <property type="entry name" value="Protein kinase-like (PK-like)"/>
    <property type="match status" value="1"/>
</dbReference>
<dbReference type="PANTHER" id="PTHR24359">
    <property type="entry name" value="SERINE/THREONINE-PROTEIN KINASE SBK1"/>
    <property type="match status" value="1"/>
</dbReference>
<dbReference type="GO" id="GO:0005524">
    <property type="term" value="F:ATP binding"/>
    <property type="evidence" value="ECO:0007669"/>
    <property type="project" value="InterPro"/>
</dbReference>
<dbReference type="Proteomes" id="UP001152300">
    <property type="component" value="Unassembled WGS sequence"/>
</dbReference>
<feature type="domain" description="Protein kinase" evidence="2">
    <location>
        <begin position="303"/>
        <end position="645"/>
    </location>
</feature>
<gene>
    <name evidence="3" type="ORF">OCU04_004665</name>
</gene>
<protein>
    <recommendedName>
        <fullName evidence="2">Protein kinase domain-containing protein</fullName>
    </recommendedName>
</protein>
<dbReference type="AlphaFoldDB" id="A0A9X0AQW8"/>
<feature type="compositionally biased region" description="Basic and acidic residues" evidence="1">
    <location>
        <begin position="504"/>
        <end position="513"/>
    </location>
</feature>
<evidence type="ECO:0000313" key="3">
    <source>
        <dbReference type="EMBL" id="KAJ8067310.1"/>
    </source>
</evidence>
<feature type="region of interest" description="Disordered" evidence="1">
    <location>
        <begin position="655"/>
        <end position="699"/>
    </location>
</feature>
<keyword evidence="4" id="KW-1185">Reference proteome</keyword>
<dbReference type="InterPro" id="IPR011009">
    <property type="entry name" value="Kinase-like_dom_sf"/>
</dbReference>
<evidence type="ECO:0000259" key="2">
    <source>
        <dbReference type="PROSITE" id="PS50011"/>
    </source>
</evidence>
<dbReference type="EMBL" id="JAPEIS010000004">
    <property type="protein sequence ID" value="KAJ8067310.1"/>
    <property type="molecule type" value="Genomic_DNA"/>
</dbReference>
<dbReference type="PROSITE" id="PS50011">
    <property type="entry name" value="PROTEIN_KINASE_DOM"/>
    <property type="match status" value="1"/>
</dbReference>
<dbReference type="Gene3D" id="3.30.200.20">
    <property type="entry name" value="Phosphorylase Kinase, domain 1"/>
    <property type="match status" value="1"/>
</dbReference>
<comment type="caution">
    <text evidence="3">The sequence shown here is derived from an EMBL/GenBank/DDBJ whole genome shotgun (WGS) entry which is preliminary data.</text>
</comment>
<accession>A0A9X0AQW8</accession>
<feature type="region of interest" description="Disordered" evidence="1">
    <location>
        <begin position="714"/>
        <end position="737"/>
    </location>
</feature>
<evidence type="ECO:0000256" key="1">
    <source>
        <dbReference type="SAM" id="MobiDB-lite"/>
    </source>
</evidence>